<dbReference type="Proteomes" id="UP000191680">
    <property type="component" value="Unassembled WGS sequence"/>
</dbReference>
<dbReference type="RefSeq" id="WP_080319101.1">
    <property type="nucleotide sequence ID" value="NZ_MTBC01000005.1"/>
</dbReference>
<organism evidence="1 2">
    <name type="scientific">Croceivirga radicis</name>
    <dbReference type="NCBI Taxonomy" id="1929488"/>
    <lineage>
        <taxon>Bacteria</taxon>
        <taxon>Pseudomonadati</taxon>
        <taxon>Bacteroidota</taxon>
        <taxon>Flavobacteriia</taxon>
        <taxon>Flavobacteriales</taxon>
        <taxon>Flavobacteriaceae</taxon>
        <taxon>Croceivirga</taxon>
    </lineage>
</organism>
<comment type="caution">
    <text evidence="1">The sequence shown here is derived from an EMBL/GenBank/DDBJ whole genome shotgun (WGS) entry which is preliminary data.</text>
</comment>
<dbReference type="EMBL" id="MTBC01000005">
    <property type="protein sequence ID" value="OQD42787.1"/>
    <property type="molecule type" value="Genomic_DNA"/>
</dbReference>
<protein>
    <submittedName>
        <fullName evidence="1">Uncharacterized protein</fullName>
    </submittedName>
</protein>
<sequence length="175" mass="21072">MKEIKVKNNRLISFSRKSDLEKAERVRKLIQEVVNDEHFRNEILNADFKDRRFVDENNNTTDINDNEIILQKIISGKEQYTGEKEDFEWDLRVTLYRSLTSEIGHRSRETIFTKKKKFRNMSERYIASHWIHEYMHVIGFTHDYKRTNIRPYSIPYLVGTIASNTLETKDYDFLT</sequence>
<evidence type="ECO:0000313" key="2">
    <source>
        <dbReference type="Proteomes" id="UP000191680"/>
    </source>
</evidence>
<reference evidence="1 2" key="1">
    <citation type="submission" date="2016-12" db="EMBL/GenBank/DDBJ databases">
        <authorList>
            <person name="Song W.-J."/>
            <person name="Kurnit D.M."/>
        </authorList>
    </citation>
    <scope>NUCLEOTIDE SEQUENCE [LARGE SCALE GENOMIC DNA]</scope>
    <source>
        <strain evidence="1 2">HSG9</strain>
    </source>
</reference>
<proteinExistence type="predicted"/>
<name>A0A1V6LRW5_9FLAO</name>
<gene>
    <name evidence="1" type="ORF">BUL40_09730</name>
</gene>
<dbReference type="OrthoDB" id="1495407at2"/>
<evidence type="ECO:0000313" key="1">
    <source>
        <dbReference type="EMBL" id="OQD42787.1"/>
    </source>
</evidence>
<accession>A0A1V6LRW5</accession>
<keyword evidence="2" id="KW-1185">Reference proteome</keyword>
<dbReference type="AlphaFoldDB" id="A0A1V6LRW5"/>